<gene>
    <name evidence="1" type="ORF">F0Q01_02810</name>
</gene>
<comment type="caution">
    <text evidence="1">The sequence shown here is derived from an EMBL/GenBank/DDBJ whole genome shotgun (WGS) entry which is preliminary data.</text>
</comment>
<dbReference type="AlphaFoldDB" id="A0A6M0LG15"/>
<proteinExistence type="predicted"/>
<organism evidence="1 2">
    <name type="scientific">Pseudobutyrivibrio xylanivorans</name>
    <dbReference type="NCBI Taxonomy" id="185007"/>
    <lineage>
        <taxon>Bacteria</taxon>
        <taxon>Bacillati</taxon>
        <taxon>Bacillota</taxon>
        <taxon>Clostridia</taxon>
        <taxon>Lachnospirales</taxon>
        <taxon>Lachnospiraceae</taxon>
        <taxon>Pseudobutyrivibrio</taxon>
    </lineage>
</organism>
<dbReference type="RefSeq" id="WP_090486001.1">
    <property type="nucleotide sequence ID" value="NZ_VTVE01000001.1"/>
</dbReference>
<reference evidence="1 2" key="2">
    <citation type="submission" date="2020-03" db="EMBL/GenBank/DDBJ databases">
        <title>Investigating the evolutionary divergence of the Butyrivibrio group.</title>
        <authorList>
            <person name="Skvortsov T."/>
            <person name="Santos F.G."/>
            <person name="Ting K.S."/>
            <person name="Creevey C.J."/>
        </authorList>
    </citation>
    <scope>NUCLEOTIDE SEQUENCE [LARGE SCALE GENOMIC DNA]</scope>
    <source>
        <strain evidence="1 2">MZ8</strain>
    </source>
</reference>
<evidence type="ECO:0000313" key="2">
    <source>
        <dbReference type="Proteomes" id="UP000473091"/>
    </source>
</evidence>
<name>A0A6M0LG15_PSEXY</name>
<evidence type="ECO:0000313" key="1">
    <source>
        <dbReference type="EMBL" id="NEX00809.1"/>
    </source>
</evidence>
<accession>A0A6M0LG15</accession>
<sequence>MNFVRTITNMERCSNEPLEILCKKISEGLRKKLHDPTFVYVNIGKIENTHQLTMCIRKNEWMIENVDVILITINSISCHQKAVITSCYNYVQKTAEVLAEIGFTKLDSYSFDSMDYEY</sequence>
<dbReference type="Proteomes" id="UP000473091">
    <property type="component" value="Unassembled WGS sequence"/>
</dbReference>
<reference evidence="1 2" key="1">
    <citation type="submission" date="2019-09" db="EMBL/GenBank/DDBJ databases">
        <authorList>
            <person name="Pidcock S.E."/>
            <person name="Huws S.A."/>
        </authorList>
    </citation>
    <scope>NUCLEOTIDE SEQUENCE [LARGE SCALE GENOMIC DNA]</scope>
    <source>
        <strain evidence="1 2">MZ8</strain>
    </source>
</reference>
<protein>
    <submittedName>
        <fullName evidence="1">Uncharacterized protein</fullName>
    </submittedName>
</protein>
<dbReference type="EMBL" id="VTVE01000001">
    <property type="protein sequence ID" value="NEX00809.1"/>
    <property type="molecule type" value="Genomic_DNA"/>
</dbReference>